<dbReference type="SMART" id="SM00332">
    <property type="entry name" value="PP2Cc"/>
    <property type="match status" value="1"/>
</dbReference>
<evidence type="ECO:0000313" key="4">
    <source>
        <dbReference type="Proteomes" id="UP000019149"/>
    </source>
</evidence>
<dbReference type="STRING" id="6210.W6UPT4"/>
<protein>
    <submittedName>
        <fullName evidence="3">[Pyruvate dehydrogenase [acetyl-transferring]]-phosphatase</fullName>
    </submittedName>
</protein>
<dbReference type="SMR" id="W6UPT4"/>
<feature type="region of interest" description="Disordered" evidence="1">
    <location>
        <begin position="644"/>
        <end position="668"/>
    </location>
</feature>
<dbReference type="OMA" id="IEDRWNC"/>
<proteinExistence type="predicted"/>
<dbReference type="InterPro" id="IPR036457">
    <property type="entry name" value="PPM-type-like_dom_sf"/>
</dbReference>
<dbReference type="InterPro" id="IPR001932">
    <property type="entry name" value="PPM-type_phosphatase-like_dom"/>
</dbReference>
<dbReference type="GO" id="GO:0004741">
    <property type="term" value="F:[pyruvate dehydrogenase (acetyl-transferring)]-phosphatase activity"/>
    <property type="evidence" value="ECO:0007669"/>
    <property type="project" value="TreeGrafter"/>
</dbReference>
<dbReference type="GeneID" id="36340570"/>
<dbReference type="Proteomes" id="UP000019149">
    <property type="component" value="Unassembled WGS sequence"/>
</dbReference>
<comment type="caution">
    <text evidence="3">The sequence shown here is derived from an EMBL/GenBank/DDBJ whole genome shotgun (WGS) entry which is preliminary data.</text>
</comment>
<dbReference type="PROSITE" id="PS51746">
    <property type="entry name" value="PPM_2"/>
    <property type="match status" value="1"/>
</dbReference>
<accession>W6UPT4</accession>
<reference evidence="3 4" key="1">
    <citation type="journal article" date="2013" name="Nat. Genet.">
        <title>The genome of the hydatid tapeworm Echinococcus granulosus.</title>
        <authorList>
            <person name="Zheng H."/>
            <person name="Zhang W."/>
            <person name="Zhang L."/>
            <person name="Zhang Z."/>
            <person name="Li J."/>
            <person name="Lu G."/>
            <person name="Zhu Y."/>
            <person name="Wang Y."/>
            <person name="Huang Y."/>
            <person name="Liu J."/>
            <person name="Kang H."/>
            <person name="Chen J."/>
            <person name="Wang L."/>
            <person name="Chen A."/>
            <person name="Yu S."/>
            <person name="Gao Z."/>
            <person name="Jin L."/>
            <person name="Gu W."/>
            <person name="Wang Z."/>
            <person name="Zhao L."/>
            <person name="Shi B."/>
            <person name="Wen H."/>
            <person name="Lin R."/>
            <person name="Jones M.K."/>
            <person name="Brejova B."/>
            <person name="Vinar T."/>
            <person name="Zhao G."/>
            <person name="McManus D.P."/>
            <person name="Chen Z."/>
            <person name="Zhou Y."/>
            <person name="Wang S."/>
        </authorList>
    </citation>
    <scope>NUCLEOTIDE SEQUENCE [LARGE SCALE GENOMIC DNA]</scope>
</reference>
<dbReference type="OrthoDB" id="420076at2759"/>
<dbReference type="CTD" id="36340570"/>
<dbReference type="PANTHER" id="PTHR13832">
    <property type="entry name" value="PROTEIN PHOSPHATASE 2C"/>
    <property type="match status" value="1"/>
</dbReference>
<keyword evidence="4" id="KW-1185">Reference proteome</keyword>
<dbReference type="KEGG" id="egl:EGR_04855"/>
<organism evidence="3 4">
    <name type="scientific">Echinococcus granulosus</name>
    <name type="common">Hydatid tapeworm</name>
    <dbReference type="NCBI Taxonomy" id="6210"/>
    <lineage>
        <taxon>Eukaryota</taxon>
        <taxon>Metazoa</taxon>
        <taxon>Spiralia</taxon>
        <taxon>Lophotrochozoa</taxon>
        <taxon>Platyhelminthes</taxon>
        <taxon>Cestoda</taxon>
        <taxon>Eucestoda</taxon>
        <taxon>Cyclophyllidea</taxon>
        <taxon>Taeniidae</taxon>
        <taxon>Echinococcus</taxon>
        <taxon>Echinococcus granulosus group</taxon>
    </lineage>
</organism>
<gene>
    <name evidence="3" type="ORF">EGR_04855</name>
</gene>
<dbReference type="RefSeq" id="XP_024351493.1">
    <property type="nucleotide sequence ID" value="XM_024494104.1"/>
</dbReference>
<sequence>MSACSVYRTWFDHRSKLLRTIRPHFNNRRSESIRRSSCGNFVPTPRMRFRSPFRGSLTVENLDTFLDTRTLHVDLDDYMAQDRISSKCPIQKVHASQLAANNPIEDRWNCGFIQTNEEISKFVFSVVDGHSGSSCSHALAWIVLEYIAATLVGPEDLDAAVTRLASLPSDCELPPRIVEQPTLYNNKGKNVTKRFLTNRLPPPDIRKFLIERLVIFMQELKLSPLSEKHCWEEALMRLDSELCSLGLGSVSALSEATENPFTSTTTTAALSADMLRVAQSGAVGVFGLLDWNAKGSDGGGVELQIANVGDCSAVLFSTFDDSGELKPRRLTTPHNGSTNIDELRRLMLEHPDDKAEDLIRNGGRLLGELAPTRAFGDVRYKWTNERLRQMADYLGATADSTEMTAGSWAGLEALPTPYTSPPYLTAKPEVTTCMLNPSDRYLVLATDGLWDTLSPERAALILSRLHPDQCPATRLMRAALSLTPTLGLPSHRGMAKEDFRLASLLLALPPGVARLYRDDITLVVVELNAPPAHHNVVGAARKEAPISQLNQPSNVRATEKIVDRSVTYPSTADPVESKEYCPVMDPHRSYRARREVEKPIFSSRESEAGERIRQLQLDGITFRAINNVGIASSLSTSNITPQNKITSHYQQDPGALVPWPSSNKEERY</sequence>
<dbReference type="SUPFAM" id="SSF81606">
    <property type="entry name" value="PP2C-like"/>
    <property type="match status" value="1"/>
</dbReference>
<feature type="domain" description="PPM-type phosphatase" evidence="2">
    <location>
        <begin position="89"/>
        <end position="527"/>
    </location>
</feature>
<dbReference type="AlphaFoldDB" id="W6UPT4"/>
<name>W6UPT4_ECHGR</name>
<evidence type="ECO:0000313" key="3">
    <source>
        <dbReference type="EMBL" id="EUB60297.1"/>
    </source>
</evidence>
<dbReference type="CDD" id="cd00143">
    <property type="entry name" value="PP2Cc"/>
    <property type="match status" value="1"/>
</dbReference>
<evidence type="ECO:0000256" key="1">
    <source>
        <dbReference type="SAM" id="MobiDB-lite"/>
    </source>
</evidence>
<dbReference type="EMBL" id="APAU02000032">
    <property type="protein sequence ID" value="EUB60297.1"/>
    <property type="molecule type" value="Genomic_DNA"/>
</dbReference>
<dbReference type="GO" id="GO:0005739">
    <property type="term" value="C:mitochondrion"/>
    <property type="evidence" value="ECO:0007669"/>
    <property type="project" value="TreeGrafter"/>
</dbReference>
<dbReference type="InterPro" id="IPR015655">
    <property type="entry name" value="PP2C"/>
</dbReference>
<dbReference type="PANTHER" id="PTHR13832:SF792">
    <property type="entry name" value="GM14286P"/>
    <property type="match status" value="1"/>
</dbReference>
<dbReference type="Pfam" id="PF00481">
    <property type="entry name" value="PP2C"/>
    <property type="match status" value="1"/>
</dbReference>
<evidence type="ECO:0000259" key="2">
    <source>
        <dbReference type="PROSITE" id="PS51746"/>
    </source>
</evidence>
<dbReference type="Gene3D" id="3.60.40.10">
    <property type="entry name" value="PPM-type phosphatase domain"/>
    <property type="match status" value="1"/>
</dbReference>